<dbReference type="InterPro" id="IPR002523">
    <property type="entry name" value="MgTranspt_CorA/ZnTranspt_ZntB"/>
</dbReference>
<dbReference type="SUPFAM" id="SSF144083">
    <property type="entry name" value="Magnesium transport protein CorA, transmembrane region"/>
    <property type="match status" value="1"/>
</dbReference>
<organism evidence="9 10">
    <name type="scientific">Alicyclobacillus fastidiosus</name>
    <dbReference type="NCBI Taxonomy" id="392011"/>
    <lineage>
        <taxon>Bacteria</taxon>
        <taxon>Bacillati</taxon>
        <taxon>Bacillota</taxon>
        <taxon>Bacilli</taxon>
        <taxon>Bacillales</taxon>
        <taxon>Alicyclobacillaceae</taxon>
        <taxon>Alicyclobacillus</taxon>
    </lineage>
</organism>
<keyword evidence="3" id="KW-0813">Transport</keyword>
<gene>
    <name evidence="9" type="ORF">KKP3000_003664</name>
</gene>
<keyword evidence="7 8" id="KW-0472">Membrane</keyword>
<keyword evidence="5 8" id="KW-0812">Transmembrane</keyword>
<evidence type="ECO:0000256" key="3">
    <source>
        <dbReference type="ARBA" id="ARBA00022448"/>
    </source>
</evidence>
<comment type="similarity">
    <text evidence="2">Belongs to the CorA metal ion transporter (MIT) (TC 1.A.35) family.</text>
</comment>
<evidence type="ECO:0000256" key="6">
    <source>
        <dbReference type="ARBA" id="ARBA00022989"/>
    </source>
</evidence>
<protein>
    <submittedName>
        <fullName evidence="9">Magnesium transporter CorA family protein</fullName>
    </submittedName>
</protein>
<dbReference type="Gene3D" id="3.30.460.20">
    <property type="entry name" value="CorA soluble domain-like"/>
    <property type="match status" value="1"/>
</dbReference>
<dbReference type="Pfam" id="PF01544">
    <property type="entry name" value="CorA"/>
    <property type="match status" value="1"/>
</dbReference>
<sequence>MIKTYFYKHADESMHHDVDLNQVSALLSDERNLLWVDLFDWQPRDLQWLGRIFSFHALAIEDCIYDSPRSKVDRYEGYDFFELHALRYNEDSDPEITSEELNVFLGKNYVVTVHKNPIGSIGRIADVSRKTPHYMTKGPDYLLYAIVDGVTDTYFPIIERISARIDELEVEIYEHPALAITEEFLSLKRTIVLMRRVIDPQRRIFSTVGTGTRYTFEVHKDNVPYYMDLTDHLERISDSIEIFRDLVSSALETYSSYGTAKTNEAIRMLTIITTLTATLTLITGIFGMNVPLPFQRTWWSTVVVVAIMVGLCFWMIRVFRKRNWI</sequence>
<evidence type="ECO:0000313" key="10">
    <source>
        <dbReference type="Proteomes" id="UP001579974"/>
    </source>
</evidence>
<evidence type="ECO:0000256" key="2">
    <source>
        <dbReference type="ARBA" id="ARBA00009765"/>
    </source>
</evidence>
<keyword evidence="6 8" id="KW-1133">Transmembrane helix</keyword>
<name>A0ABV5AD83_9BACL</name>
<reference evidence="9 10" key="1">
    <citation type="journal article" date="2024" name="Int. J. Mol. Sci.">
        <title>Exploration of Alicyclobacillus spp. Genome in Search of Antibiotic Resistance.</title>
        <authorList>
            <person name="Bucka-Kolendo J."/>
            <person name="Kiousi D.E."/>
            <person name="Dekowska A."/>
            <person name="Mikolajczuk-Szczyrba A."/>
            <person name="Karadedos D.M."/>
            <person name="Michael P."/>
            <person name="Galanis A."/>
            <person name="Sokolowska B."/>
        </authorList>
    </citation>
    <scope>NUCLEOTIDE SEQUENCE [LARGE SCALE GENOMIC DNA]</scope>
    <source>
        <strain evidence="9 10">KKP 3000</strain>
    </source>
</reference>
<dbReference type="PANTHER" id="PTHR46494:SF1">
    <property type="entry name" value="CORA FAMILY METAL ION TRANSPORTER (EUROFUNG)"/>
    <property type="match status" value="1"/>
</dbReference>
<dbReference type="RefSeq" id="WP_275473725.1">
    <property type="nucleotide sequence ID" value="NZ_CP162940.1"/>
</dbReference>
<evidence type="ECO:0000256" key="7">
    <source>
        <dbReference type="ARBA" id="ARBA00023136"/>
    </source>
</evidence>
<dbReference type="Proteomes" id="UP001579974">
    <property type="component" value="Unassembled WGS sequence"/>
</dbReference>
<comment type="subcellular location">
    <subcellularLocation>
        <location evidence="1">Cell membrane</location>
        <topology evidence="1">Multi-pass membrane protein</topology>
    </subcellularLocation>
</comment>
<dbReference type="PANTHER" id="PTHR46494">
    <property type="entry name" value="CORA FAMILY METAL ION TRANSPORTER (EUROFUNG)"/>
    <property type="match status" value="1"/>
</dbReference>
<evidence type="ECO:0000313" key="9">
    <source>
        <dbReference type="EMBL" id="MFB5190219.1"/>
    </source>
</evidence>
<evidence type="ECO:0000256" key="4">
    <source>
        <dbReference type="ARBA" id="ARBA00022475"/>
    </source>
</evidence>
<feature type="transmembrane region" description="Helical" evidence="8">
    <location>
        <begin position="265"/>
        <end position="286"/>
    </location>
</feature>
<feature type="transmembrane region" description="Helical" evidence="8">
    <location>
        <begin position="298"/>
        <end position="319"/>
    </location>
</feature>
<evidence type="ECO:0000256" key="8">
    <source>
        <dbReference type="SAM" id="Phobius"/>
    </source>
</evidence>
<dbReference type="CDD" id="cd12822">
    <property type="entry name" value="TmCorA-like"/>
    <property type="match status" value="1"/>
</dbReference>
<evidence type="ECO:0000256" key="1">
    <source>
        <dbReference type="ARBA" id="ARBA00004651"/>
    </source>
</evidence>
<dbReference type="InterPro" id="IPR045861">
    <property type="entry name" value="CorA_cytoplasmic_dom"/>
</dbReference>
<dbReference type="InterPro" id="IPR045863">
    <property type="entry name" value="CorA_TM1_TM2"/>
</dbReference>
<dbReference type="EMBL" id="JBDXSU010000005">
    <property type="protein sequence ID" value="MFB5190219.1"/>
    <property type="molecule type" value="Genomic_DNA"/>
</dbReference>
<keyword evidence="10" id="KW-1185">Reference proteome</keyword>
<keyword evidence="4" id="KW-1003">Cell membrane</keyword>
<comment type="caution">
    <text evidence="9">The sequence shown here is derived from an EMBL/GenBank/DDBJ whole genome shotgun (WGS) entry which is preliminary data.</text>
</comment>
<dbReference type="SUPFAM" id="SSF143865">
    <property type="entry name" value="CorA soluble domain-like"/>
    <property type="match status" value="1"/>
</dbReference>
<dbReference type="Gene3D" id="1.20.58.340">
    <property type="entry name" value="Magnesium transport protein CorA, transmembrane region"/>
    <property type="match status" value="2"/>
</dbReference>
<evidence type="ECO:0000256" key="5">
    <source>
        <dbReference type="ARBA" id="ARBA00022692"/>
    </source>
</evidence>
<proteinExistence type="inferred from homology"/>
<accession>A0ABV5AD83</accession>